<dbReference type="GO" id="GO:0016740">
    <property type="term" value="F:transferase activity"/>
    <property type="evidence" value="ECO:0007669"/>
    <property type="project" value="UniProtKB-KW"/>
</dbReference>
<dbReference type="PANTHER" id="PTHR12001:SF86">
    <property type="entry name" value="GERANYLGERANYL DIPHOSPHATE SYNTHASE"/>
    <property type="match status" value="1"/>
</dbReference>
<dbReference type="Pfam" id="PF00348">
    <property type="entry name" value="polyprenyl_synt"/>
    <property type="match status" value="1"/>
</dbReference>
<name>A0ABP7E4X0_9ACTN</name>
<dbReference type="PANTHER" id="PTHR12001">
    <property type="entry name" value="GERANYLGERANYL PYROPHOSPHATE SYNTHASE"/>
    <property type="match status" value="1"/>
</dbReference>
<keyword evidence="1 3" id="KW-0808">Transferase</keyword>
<dbReference type="RefSeq" id="WP_345641392.1">
    <property type="nucleotide sequence ID" value="NZ_BAABEP010000003.1"/>
</dbReference>
<dbReference type="SUPFAM" id="SSF48576">
    <property type="entry name" value="Terpenoid synthases"/>
    <property type="match status" value="1"/>
</dbReference>
<feature type="region of interest" description="Disordered" evidence="2">
    <location>
        <begin position="349"/>
        <end position="372"/>
    </location>
</feature>
<evidence type="ECO:0000313" key="4">
    <source>
        <dbReference type="Proteomes" id="UP001499884"/>
    </source>
</evidence>
<gene>
    <name evidence="3" type="ORF">GCM10023082_08930</name>
</gene>
<dbReference type="EMBL" id="BAABEP010000003">
    <property type="protein sequence ID" value="GAA3713393.1"/>
    <property type="molecule type" value="Genomic_DNA"/>
</dbReference>
<evidence type="ECO:0000256" key="1">
    <source>
        <dbReference type="RuleBase" id="RU004466"/>
    </source>
</evidence>
<comment type="similarity">
    <text evidence="1">Belongs to the FPP/GGPP synthase family.</text>
</comment>
<keyword evidence="4" id="KW-1185">Reference proteome</keyword>
<evidence type="ECO:0000256" key="2">
    <source>
        <dbReference type="SAM" id="MobiDB-lite"/>
    </source>
</evidence>
<dbReference type="InterPro" id="IPR000092">
    <property type="entry name" value="Polyprenyl_synt"/>
</dbReference>
<protein>
    <submittedName>
        <fullName evidence="3">Family 2 encapsulin nanocompartment cargo protein polyprenyl transferase</fullName>
    </submittedName>
</protein>
<organism evidence="3 4">
    <name type="scientific">Streptomyces tremellae</name>
    <dbReference type="NCBI Taxonomy" id="1124239"/>
    <lineage>
        <taxon>Bacteria</taxon>
        <taxon>Bacillati</taxon>
        <taxon>Actinomycetota</taxon>
        <taxon>Actinomycetes</taxon>
        <taxon>Kitasatosporales</taxon>
        <taxon>Streptomycetaceae</taxon>
        <taxon>Streptomyces</taxon>
    </lineage>
</organism>
<accession>A0ABP7E4X0</accession>
<reference evidence="4" key="1">
    <citation type="journal article" date="2019" name="Int. J. Syst. Evol. Microbiol.">
        <title>The Global Catalogue of Microorganisms (GCM) 10K type strain sequencing project: providing services to taxonomists for standard genome sequencing and annotation.</title>
        <authorList>
            <consortium name="The Broad Institute Genomics Platform"/>
            <consortium name="The Broad Institute Genome Sequencing Center for Infectious Disease"/>
            <person name="Wu L."/>
            <person name="Ma J."/>
        </authorList>
    </citation>
    <scope>NUCLEOTIDE SEQUENCE [LARGE SCALE GENOMIC DNA]</scope>
    <source>
        <strain evidence="4">JCM 30846</strain>
    </source>
</reference>
<dbReference type="Proteomes" id="UP001499884">
    <property type="component" value="Unassembled WGS sequence"/>
</dbReference>
<dbReference type="Gene3D" id="1.10.600.10">
    <property type="entry name" value="Farnesyl Diphosphate Synthase"/>
    <property type="match status" value="1"/>
</dbReference>
<dbReference type="InterPro" id="IPR008949">
    <property type="entry name" value="Isoprenoid_synthase_dom_sf"/>
</dbReference>
<evidence type="ECO:0000313" key="3">
    <source>
        <dbReference type="EMBL" id="GAA3713393.1"/>
    </source>
</evidence>
<sequence>MEPSALDSPDHVVSAARDMLMPQLREVVGRIPPPLHTPCAYQFGLVDATGQEVAYRGPTYRVVALVLLSAGAEEDTWQRAREVALACALIHGYAFICDDIIDGDLTRRGFPSVWRTFGTATAILAADLLLTTALSRLAELETPASRAAAGLLSGALQGGLRAQALEGQYEQRGDVSLQQALDVVDGKTSDWVAACCEAGALQAGTGAERAPLMRSYGWHVGRVIQLRDDVVDVFGEKRTAAPPKRDDLRTRKKSSIVCAALESGHALQDELASYYRRPHGPQDSEIDRMAALVDQCGGRDWAERQITRHLRQAHSCAHRAADDPRAAELMCDYADMFADQSVGDRTFHAPARGQRVDHDAPRRGTHRSGTGG</sequence>
<proteinExistence type="inferred from homology"/>
<comment type="caution">
    <text evidence="3">The sequence shown here is derived from an EMBL/GenBank/DDBJ whole genome shotgun (WGS) entry which is preliminary data.</text>
</comment>